<dbReference type="CDD" id="cd00995">
    <property type="entry name" value="PBP2_NikA_DppA_OppA_like"/>
    <property type="match status" value="1"/>
</dbReference>
<keyword evidence="3" id="KW-0813">Transport</keyword>
<feature type="chain" id="PRO_5016996518" evidence="6">
    <location>
        <begin position="34"/>
        <end position="607"/>
    </location>
</feature>
<dbReference type="EMBL" id="CP015163">
    <property type="protein sequence ID" value="AXB42650.1"/>
    <property type="molecule type" value="Genomic_DNA"/>
</dbReference>
<dbReference type="GO" id="GO:0042597">
    <property type="term" value="C:periplasmic space"/>
    <property type="evidence" value="ECO:0007669"/>
    <property type="project" value="UniProtKB-ARBA"/>
</dbReference>
<keyword evidence="9" id="KW-1185">Reference proteome</keyword>
<evidence type="ECO:0000256" key="4">
    <source>
        <dbReference type="ARBA" id="ARBA00022729"/>
    </source>
</evidence>
<evidence type="ECO:0000256" key="3">
    <source>
        <dbReference type="ARBA" id="ARBA00022448"/>
    </source>
</evidence>
<dbReference type="PIRSF" id="PIRSF002741">
    <property type="entry name" value="MppA"/>
    <property type="match status" value="1"/>
</dbReference>
<evidence type="ECO:0000313" key="9">
    <source>
        <dbReference type="Proteomes" id="UP000250434"/>
    </source>
</evidence>
<feature type="domain" description="Solute-binding protein family 5" evidence="7">
    <location>
        <begin position="81"/>
        <end position="454"/>
    </location>
</feature>
<feature type="transmembrane region" description="Helical" evidence="5">
    <location>
        <begin position="574"/>
        <end position="593"/>
    </location>
</feature>
<dbReference type="InterPro" id="IPR000914">
    <property type="entry name" value="SBP_5_dom"/>
</dbReference>
<dbReference type="RefSeq" id="WP_113691913.1">
    <property type="nucleotide sequence ID" value="NZ_CP015163.1"/>
</dbReference>
<dbReference type="SUPFAM" id="SSF53850">
    <property type="entry name" value="Periplasmic binding protein-like II"/>
    <property type="match status" value="1"/>
</dbReference>
<evidence type="ECO:0000256" key="5">
    <source>
        <dbReference type="SAM" id="Phobius"/>
    </source>
</evidence>
<dbReference type="AlphaFoldDB" id="A0A344L3M6"/>
<sequence>MRAVRNSWRRRAAALGATALVAAPVLATAPAQAQQPTVLRVALVQSIDHLNPFTASFASTAMIGRISWEFLTLASAEDNLPVPGLAESWTPSADGLTWTFKIRDAKWSDGKPLTARDAAFTFNRMMSDPAAREANGTFVEQFQAVTAPDDRTLTVTLKKPQASMTALDVPIVPEHIWSGVTDMASPETDTVAKVGVGSGPFTITEYQTNQLVKMKANEHYWRGAPKVDELHFVRFDNADAAVNALNNGEVDLINRLTATQFDSLKDKPGITTNKAVGRRYDELLINPGAQNFDRQPIGDGHPALKDVRVRKAIARAIDPATIIDKVLGGYGEAPGGIVPPVFKTYHYEPGPAEKYTFDLAAANAALDQAGYPKGADGVRVGPDGRRLELRLTGHATRDYDQRVVKYLSGWLGEIGIKVIEKLVSDNEVDESTSAGNYDLAISGWGTNPDPDYILAKQTCSVLPATAGSTSSNAFFCDPEYDRLYALQAAETDIPKRAEYAKQAQARYYDQAPSVVLDYKNALEAYRSDKFSSLTKQPVADGALMEQSGYWSFYGAVPAGEDAAAADSGGLPTGAWIAIGAGAVLLVVLIGVGVSRRGKAAGSDDDKE</sequence>
<accession>A0A344L3M6</accession>
<dbReference type="GO" id="GO:0015833">
    <property type="term" value="P:peptide transport"/>
    <property type="evidence" value="ECO:0007669"/>
    <property type="project" value="TreeGrafter"/>
</dbReference>
<dbReference type="InterPro" id="IPR039424">
    <property type="entry name" value="SBP_5"/>
</dbReference>
<keyword evidence="4 6" id="KW-0732">Signal</keyword>
<keyword evidence="5" id="KW-0472">Membrane</keyword>
<comment type="similarity">
    <text evidence="2">Belongs to the bacterial solute-binding protein 5 family.</text>
</comment>
<evidence type="ECO:0000313" key="8">
    <source>
        <dbReference type="EMBL" id="AXB42650.1"/>
    </source>
</evidence>
<reference evidence="8 9" key="1">
    <citation type="submission" date="2016-04" db="EMBL/GenBank/DDBJ databases">
        <title>Complete genome sequence and analysis of deep-sea sediment isolate, Amycolatopsis sp. WP1.</title>
        <authorList>
            <person name="Wang H."/>
            <person name="Chen S."/>
            <person name="Wu Q."/>
        </authorList>
    </citation>
    <scope>NUCLEOTIDE SEQUENCE [LARGE SCALE GENOMIC DNA]</scope>
    <source>
        <strain evidence="8 9">WP1</strain>
    </source>
</reference>
<keyword evidence="5" id="KW-1133">Transmembrane helix</keyword>
<dbReference type="OrthoDB" id="9046151at2"/>
<evidence type="ECO:0000256" key="1">
    <source>
        <dbReference type="ARBA" id="ARBA00004196"/>
    </source>
</evidence>
<gene>
    <name evidence="8" type="ORF">A4R43_08990</name>
</gene>
<dbReference type="PANTHER" id="PTHR30290">
    <property type="entry name" value="PERIPLASMIC BINDING COMPONENT OF ABC TRANSPORTER"/>
    <property type="match status" value="1"/>
</dbReference>
<dbReference type="Pfam" id="PF00496">
    <property type="entry name" value="SBP_bac_5"/>
    <property type="match status" value="1"/>
</dbReference>
<comment type="subcellular location">
    <subcellularLocation>
        <location evidence="1">Cell envelope</location>
    </subcellularLocation>
</comment>
<evidence type="ECO:0000259" key="7">
    <source>
        <dbReference type="Pfam" id="PF00496"/>
    </source>
</evidence>
<dbReference type="PANTHER" id="PTHR30290:SF10">
    <property type="entry name" value="PERIPLASMIC OLIGOPEPTIDE-BINDING PROTEIN-RELATED"/>
    <property type="match status" value="1"/>
</dbReference>
<evidence type="ECO:0000256" key="2">
    <source>
        <dbReference type="ARBA" id="ARBA00005695"/>
    </source>
</evidence>
<dbReference type="Gene3D" id="3.10.105.10">
    <property type="entry name" value="Dipeptide-binding Protein, Domain 3"/>
    <property type="match status" value="1"/>
</dbReference>
<dbReference type="KEGG" id="aab:A4R43_08990"/>
<name>A0A344L3M6_9PSEU</name>
<dbReference type="GO" id="GO:0043190">
    <property type="term" value="C:ATP-binding cassette (ABC) transporter complex"/>
    <property type="evidence" value="ECO:0007669"/>
    <property type="project" value="InterPro"/>
</dbReference>
<dbReference type="Gene3D" id="3.40.190.10">
    <property type="entry name" value="Periplasmic binding protein-like II"/>
    <property type="match status" value="1"/>
</dbReference>
<evidence type="ECO:0000256" key="6">
    <source>
        <dbReference type="SAM" id="SignalP"/>
    </source>
</evidence>
<dbReference type="GO" id="GO:0030313">
    <property type="term" value="C:cell envelope"/>
    <property type="evidence" value="ECO:0007669"/>
    <property type="project" value="UniProtKB-SubCell"/>
</dbReference>
<keyword evidence="5" id="KW-0812">Transmembrane</keyword>
<dbReference type="GO" id="GO:1904680">
    <property type="term" value="F:peptide transmembrane transporter activity"/>
    <property type="evidence" value="ECO:0007669"/>
    <property type="project" value="TreeGrafter"/>
</dbReference>
<dbReference type="Proteomes" id="UP000250434">
    <property type="component" value="Chromosome"/>
</dbReference>
<feature type="signal peptide" evidence="6">
    <location>
        <begin position="1"/>
        <end position="33"/>
    </location>
</feature>
<proteinExistence type="inferred from homology"/>
<organism evidence="8 9">
    <name type="scientific">Amycolatopsis albispora</name>
    <dbReference type="NCBI Taxonomy" id="1804986"/>
    <lineage>
        <taxon>Bacteria</taxon>
        <taxon>Bacillati</taxon>
        <taxon>Actinomycetota</taxon>
        <taxon>Actinomycetes</taxon>
        <taxon>Pseudonocardiales</taxon>
        <taxon>Pseudonocardiaceae</taxon>
        <taxon>Amycolatopsis</taxon>
    </lineage>
</organism>
<protein>
    <submittedName>
        <fullName evidence="8">Peptide ABC transporter substrate-binding protein</fullName>
    </submittedName>
</protein>
<dbReference type="InterPro" id="IPR030678">
    <property type="entry name" value="Peptide/Ni-bd"/>
</dbReference>